<dbReference type="InterPro" id="IPR003594">
    <property type="entry name" value="HATPase_dom"/>
</dbReference>
<dbReference type="Gene3D" id="3.30.565.10">
    <property type="entry name" value="Histidine kinase-like ATPase, C-terminal domain"/>
    <property type="match status" value="1"/>
</dbReference>
<keyword evidence="1 2" id="KW-0597">Phosphoprotein</keyword>
<evidence type="ECO:0000256" key="1">
    <source>
        <dbReference type="ARBA" id="ARBA00022553"/>
    </source>
</evidence>
<dbReference type="Pfam" id="PF00072">
    <property type="entry name" value="Response_reg"/>
    <property type="match status" value="1"/>
</dbReference>
<feature type="domain" description="Response regulatory" evidence="4">
    <location>
        <begin position="18"/>
        <end position="134"/>
    </location>
</feature>
<keyword evidence="6" id="KW-1185">Reference proteome</keyword>
<dbReference type="SMART" id="SM00448">
    <property type="entry name" value="REC"/>
    <property type="match status" value="1"/>
</dbReference>
<dbReference type="GO" id="GO:0000155">
    <property type="term" value="F:phosphorelay sensor kinase activity"/>
    <property type="evidence" value="ECO:0007669"/>
    <property type="project" value="TreeGrafter"/>
</dbReference>
<feature type="domain" description="Histidine kinase" evidence="3">
    <location>
        <begin position="158"/>
        <end position="384"/>
    </location>
</feature>
<feature type="modified residue" description="4-aspartylphosphate" evidence="2">
    <location>
        <position position="67"/>
    </location>
</feature>
<name>A0AAV5NRP0_9VIBR</name>
<reference evidence="6" key="1">
    <citation type="journal article" date="2019" name="Int. J. Syst. Evol. Microbiol.">
        <title>The Global Catalogue of Microorganisms (GCM) 10K type strain sequencing project: providing services to taxonomists for standard genome sequencing and annotation.</title>
        <authorList>
            <consortium name="The Broad Institute Genomics Platform"/>
            <consortium name="The Broad Institute Genome Sequencing Center for Infectious Disease"/>
            <person name="Wu L."/>
            <person name="Ma J."/>
        </authorList>
    </citation>
    <scope>NUCLEOTIDE SEQUENCE [LARGE SCALE GENOMIC DNA]</scope>
    <source>
        <strain evidence="6">NBRC 15640</strain>
    </source>
</reference>
<dbReference type="PROSITE" id="PS50109">
    <property type="entry name" value="HIS_KIN"/>
    <property type="match status" value="1"/>
</dbReference>
<dbReference type="InterPro" id="IPR036890">
    <property type="entry name" value="HATPase_C_sf"/>
</dbReference>
<evidence type="ECO:0000259" key="4">
    <source>
        <dbReference type="PROSITE" id="PS50110"/>
    </source>
</evidence>
<dbReference type="SMART" id="SM00387">
    <property type="entry name" value="HATPase_c"/>
    <property type="match status" value="1"/>
</dbReference>
<gene>
    <name evidence="5" type="ORF">GCM10007932_20360</name>
</gene>
<dbReference type="PANTHER" id="PTHR43547:SF2">
    <property type="entry name" value="HYBRID SIGNAL TRANSDUCTION HISTIDINE KINASE C"/>
    <property type="match status" value="1"/>
</dbReference>
<evidence type="ECO:0000313" key="6">
    <source>
        <dbReference type="Proteomes" id="UP001156690"/>
    </source>
</evidence>
<dbReference type="Gene3D" id="3.40.50.2300">
    <property type="match status" value="1"/>
</dbReference>
<sequence length="384" mass="42864">MNGRVVFALKAGEVKMKDIMIVDDTPANLKLLESILTGEGYNIRVAINGEMAIKSIANNVPDLVLMDINMPGISGIEACRQLKLNSELCDVPVVFISANSDTNSIEEAFAAGGHDYITKPFRAKEVLIRVKSVLSILEAQKEKYRAQLFSTMINIIMGVAHEMNTPIGVCVTSSSHLLDQTNRMNGKLESNKLTRDDIISWIEQEESISQLITTNLNKLNQLITAFKTLPVHDLPDVEIVNLQDLICDIGKSKEKELEENNVTLNLACNDIIVSTKKKLIIKLFDKLIENSLDHAFVDGGNKVIDIDLDKNGREIIITYQDNGVGMDFNDLEKIFDPFFTTKRIDKHLGFSATIIYMTVIWGLEGSIHVKSEEGLKYNIRIPIN</sequence>
<accession>A0AAV5NRP0</accession>
<dbReference type="EMBL" id="BSNX01000019">
    <property type="protein sequence ID" value="GLQ72676.1"/>
    <property type="molecule type" value="Genomic_DNA"/>
</dbReference>
<comment type="caution">
    <text evidence="5">The sequence shown here is derived from an EMBL/GenBank/DDBJ whole genome shotgun (WGS) entry which is preliminary data.</text>
</comment>
<dbReference type="Gene3D" id="1.10.287.130">
    <property type="match status" value="1"/>
</dbReference>
<evidence type="ECO:0000313" key="5">
    <source>
        <dbReference type="EMBL" id="GLQ72676.1"/>
    </source>
</evidence>
<dbReference type="Pfam" id="PF02518">
    <property type="entry name" value="HATPase_c"/>
    <property type="match status" value="1"/>
</dbReference>
<dbReference type="PROSITE" id="PS50110">
    <property type="entry name" value="RESPONSE_REGULATORY"/>
    <property type="match status" value="1"/>
</dbReference>
<dbReference type="InterPro" id="IPR011006">
    <property type="entry name" value="CheY-like_superfamily"/>
</dbReference>
<dbReference type="AlphaFoldDB" id="A0AAV5NRP0"/>
<dbReference type="SUPFAM" id="SSF52172">
    <property type="entry name" value="CheY-like"/>
    <property type="match status" value="1"/>
</dbReference>
<proteinExistence type="predicted"/>
<dbReference type="PANTHER" id="PTHR43547">
    <property type="entry name" value="TWO-COMPONENT HISTIDINE KINASE"/>
    <property type="match status" value="1"/>
</dbReference>
<evidence type="ECO:0000256" key="2">
    <source>
        <dbReference type="PROSITE-ProRule" id="PRU00169"/>
    </source>
</evidence>
<evidence type="ECO:0000259" key="3">
    <source>
        <dbReference type="PROSITE" id="PS50109"/>
    </source>
</evidence>
<dbReference type="InterPro" id="IPR005467">
    <property type="entry name" value="His_kinase_dom"/>
</dbReference>
<organism evidence="5 6">
    <name type="scientific">Vibrio penaeicida</name>
    <dbReference type="NCBI Taxonomy" id="104609"/>
    <lineage>
        <taxon>Bacteria</taxon>
        <taxon>Pseudomonadati</taxon>
        <taxon>Pseudomonadota</taxon>
        <taxon>Gammaproteobacteria</taxon>
        <taxon>Vibrionales</taxon>
        <taxon>Vibrionaceae</taxon>
        <taxon>Vibrio</taxon>
    </lineage>
</organism>
<dbReference type="InterPro" id="IPR001789">
    <property type="entry name" value="Sig_transdc_resp-reg_receiver"/>
</dbReference>
<dbReference type="SUPFAM" id="SSF55874">
    <property type="entry name" value="ATPase domain of HSP90 chaperone/DNA topoisomerase II/histidine kinase"/>
    <property type="match status" value="1"/>
</dbReference>
<dbReference type="Proteomes" id="UP001156690">
    <property type="component" value="Unassembled WGS sequence"/>
</dbReference>
<dbReference type="RefSeq" id="WP_224055906.1">
    <property type="nucleotide sequence ID" value="NZ_AP025145.1"/>
</dbReference>
<protein>
    <submittedName>
        <fullName evidence="5">Two-component hybrid sensor and regulator</fullName>
    </submittedName>
</protein>